<reference evidence="10" key="1">
    <citation type="submission" date="2022-03" db="EMBL/GenBank/DDBJ databases">
        <authorList>
            <person name="Alioto T."/>
            <person name="Alioto T."/>
            <person name="Gomez Garrido J."/>
        </authorList>
    </citation>
    <scope>NUCLEOTIDE SEQUENCE</scope>
</reference>
<feature type="compositionally biased region" description="Polar residues" evidence="8">
    <location>
        <begin position="704"/>
        <end position="720"/>
    </location>
</feature>
<sequence length="1016" mass="115902">MEVPEDGIDPPEKILFPTEKISMKWHRIQKVGAGLQNLGNTCFVNSVLQCLTYTAPLANYLLTREHSKTCRDQDFCLMCVMQSHVLQALSNSGGVIKPTSVINDLRRIAKHFRYGSQEDAHEFLRFTVEELQKSCLKGCYRFGRNTQATTLVHQIFGGYLRSRVKCLNCKAVSDTYDQYLDLTLEIKSSHGINKALEHFVKPELLEGDNAYKCGKCKQMVTASKRFTIHQTSNVLTLSLKRFASFSGGKLSKEVKYPEYLDVRPYTSHPNGEPIIYHLYAVLVHTGFSCHGGHYYSYIKASNDQWYLMNDSVVSSADIRTVLNQQAYLLFYIRSQNSQNTQNGSGVYTVHTARPTSPQPSSSQRGGSSKSFIGPTHVIKNGKPVNGNRSPKMALNNSMINGMNPKRSSFNNTPINRQSINTSTKKQKITINISKLPNHNAHSLSISQKADSVSTTTASSTVTKPITGHSTSAASTPYVHKPVPHKPYPNSIVNGHSKMLVPYVGESSEESEEELNRPKKWHGTSASEPVGTNGLGTSNNTPSNETTLTVTQKEEVSVSMVNFVRNGVSNLNTNGLLIHNKEHLRGCASPSINNENVNSISQLTKEEREFQLTFTNVQNGQPSEKSMQDSGNDTIDDRRSSFASEHVKVQPENGAKMNAESSSGSEEKPRSENTSTEIDGCMINAPSTNGYGSESSTHLLDISESEGSVSLTESNQKQEIETSVSFSKNGYCAHQDLTQKAQPFEHTSDHENKSSERQVIAEKKQIVFADTKRVKREHIRNERCRSDSNDRVDEKSKTNGHSKERHSHNRGSRTPDRYRPSYCNEYRHRNNYRNNSYSYKDYHSHYRARSRSRDKDDYSRKFDHSKHSRSRSHERNYPDKTRRCDDYKYSDYYSSAFRDAKERHYDDRDYPNKSYRDYRSGWQYHDRNKGREHFYGPRHNPYYTHSLPRQSNKYYHEDSSNVDDHYHNDIHSKKRKFEDLHKQKEIDVLNERKRKYTNVLGNCEKYDARHKLMHTTT</sequence>
<evidence type="ECO:0000256" key="5">
    <source>
        <dbReference type="ARBA" id="ARBA00022786"/>
    </source>
</evidence>
<protein>
    <recommendedName>
        <fullName evidence="2">ubiquitinyl hydrolase 1</fullName>
        <ecNumber evidence="2">3.4.19.12</ecNumber>
    </recommendedName>
</protein>
<organism evidence="10 11">
    <name type="scientific">Pelobates cultripes</name>
    <name type="common">Western spadefoot toad</name>
    <dbReference type="NCBI Taxonomy" id="61616"/>
    <lineage>
        <taxon>Eukaryota</taxon>
        <taxon>Metazoa</taxon>
        <taxon>Chordata</taxon>
        <taxon>Craniata</taxon>
        <taxon>Vertebrata</taxon>
        <taxon>Euteleostomi</taxon>
        <taxon>Amphibia</taxon>
        <taxon>Batrachia</taxon>
        <taxon>Anura</taxon>
        <taxon>Pelobatoidea</taxon>
        <taxon>Pelobatidae</taxon>
        <taxon>Pelobates</taxon>
    </lineage>
</organism>
<dbReference type="FunFam" id="3.90.70.10:FF:000016">
    <property type="entry name" value="Ubiquitin carboxyl-terminal hydrolase 36"/>
    <property type="match status" value="1"/>
</dbReference>
<feature type="compositionally biased region" description="Basic and acidic residues" evidence="8">
    <location>
        <begin position="778"/>
        <end position="796"/>
    </location>
</feature>
<feature type="compositionally biased region" description="Basic and acidic residues" evidence="8">
    <location>
        <begin position="745"/>
        <end position="761"/>
    </location>
</feature>
<evidence type="ECO:0000256" key="4">
    <source>
        <dbReference type="ARBA" id="ARBA00022670"/>
    </source>
</evidence>
<feature type="compositionally biased region" description="Polar residues" evidence="8">
    <location>
        <begin position="394"/>
        <end position="425"/>
    </location>
</feature>
<dbReference type="CDD" id="cd02661">
    <property type="entry name" value="Peptidase_C19E"/>
    <property type="match status" value="1"/>
</dbReference>
<feature type="compositionally biased region" description="Polar residues" evidence="8">
    <location>
        <begin position="684"/>
        <end position="697"/>
    </location>
</feature>
<dbReference type="PROSITE" id="PS00973">
    <property type="entry name" value="USP_2"/>
    <property type="match status" value="1"/>
</dbReference>
<feature type="region of interest" description="Disordered" evidence="8">
    <location>
        <begin position="456"/>
        <end position="479"/>
    </location>
</feature>
<evidence type="ECO:0000256" key="3">
    <source>
        <dbReference type="ARBA" id="ARBA00022553"/>
    </source>
</evidence>
<dbReference type="GO" id="GO:0004843">
    <property type="term" value="F:cysteine-type deubiquitinase activity"/>
    <property type="evidence" value="ECO:0007669"/>
    <property type="project" value="UniProtKB-EC"/>
</dbReference>
<feature type="region of interest" description="Disordered" evidence="8">
    <location>
        <begin position="339"/>
        <end position="425"/>
    </location>
</feature>
<feature type="compositionally biased region" description="Polar residues" evidence="8">
    <location>
        <begin position="616"/>
        <end position="632"/>
    </location>
</feature>
<keyword evidence="7" id="KW-0788">Thiol protease</keyword>
<dbReference type="GO" id="GO:0016579">
    <property type="term" value="P:protein deubiquitination"/>
    <property type="evidence" value="ECO:0007669"/>
    <property type="project" value="InterPro"/>
</dbReference>
<evidence type="ECO:0000256" key="8">
    <source>
        <dbReference type="SAM" id="MobiDB-lite"/>
    </source>
</evidence>
<dbReference type="InterPro" id="IPR038765">
    <property type="entry name" value="Papain-like_cys_pep_sf"/>
</dbReference>
<dbReference type="Pfam" id="PF00443">
    <property type="entry name" value="UCH"/>
    <property type="match status" value="1"/>
</dbReference>
<feature type="domain" description="USP" evidence="9">
    <location>
        <begin position="33"/>
        <end position="334"/>
    </location>
</feature>
<feature type="region of interest" description="Disordered" evidence="8">
    <location>
        <begin position="774"/>
        <end position="882"/>
    </location>
</feature>
<feature type="region of interest" description="Disordered" evidence="8">
    <location>
        <begin position="742"/>
        <end position="761"/>
    </location>
</feature>
<evidence type="ECO:0000256" key="7">
    <source>
        <dbReference type="ARBA" id="ARBA00022807"/>
    </source>
</evidence>
<proteinExistence type="predicted"/>
<feature type="compositionally biased region" description="Basic and acidic residues" evidence="8">
    <location>
        <begin position="850"/>
        <end position="861"/>
    </location>
</feature>
<feature type="compositionally biased region" description="Polar residues" evidence="8">
    <location>
        <begin position="534"/>
        <end position="544"/>
    </location>
</feature>
<dbReference type="GO" id="GO:0005634">
    <property type="term" value="C:nucleus"/>
    <property type="evidence" value="ECO:0007669"/>
    <property type="project" value="TreeGrafter"/>
</dbReference>
<dbReference type="InterPro" id="IPR018200">
    <property type="entry name" value="USP_CS"/>
</dbReference>
<gene>
    <name evidence="10" type="ORF">PECUL_23A016202</name>
</gene>
<dbReference type="EMBL" id="OW240918">
    <property type="protein sequence ID" value="CAH2307140.1"/>
    <property type="molecule type" value="Genomic_DNA"/>
</dbReference>
<dbReference type="Gene3D" id="3.90.70.10">
    <property type="entry name" value="Cysteine proteinases"/>
    <property type="match status" value="1"/>
</dbReference>
<evidence type="ECO:0000256" key="6">
    <source>
        <dbReference type="ARBA" id="ARBA00022801"/>
    </source>
</evidence>
<dbReference type="EC" id="3.4.19.12" evidence="2"/>
<accession>A0AAD1SPG3</accession>
<feature type="compositionally biased region" description="Basic residues" evidence="8">
    <location>
        <begin position="797"/>
        <end position="810"/>
    </location>
</feature>
<dbReference type="GO" id="GO:0006508">
    <property type="term" value="P:proteolysis"/>
    <property type="evidence" value="ECO:0007669"/>
    <property type="project" value="UniProtKB-KW"/>
</dbReference>
<feature type="compositionally biased region" description="Basic and acidic residues" evidence="8">
    <location>
        <begin position="870"/>
        <end position="882"/>
    </location>
</feature>
<dbReference type="PANTHER" id="PTHR24006:SF727">
    <property type="entry name" value="UBIQUITIN CARBOXYL-TERMINAL HYDROLASE 42"/>
    <property type="match status" value="1"/>
</dbReference>
<evidence type="ECO:0000313" key="11">
    <source>
        <dbReference type="Proteomes" id="UP001295444"/>
    </source>
</evidence>
<keyword evidence="4" id="KW-0645">Protease</keyword>
<dbReference type="Proteomes" id="UP001295444">
    <property type="component" value="Chromosome 07"/>
</dbReference>
<dbReference type="GO" id="GO:0005829">
    <property type="term" value="C:cytosol"/>
    <property type="evidence" value="ECO:0007669"/>
    <property type="project" value="TreeGrafter"/>
</dbReference>
<dbReference type="PANTHER" id="PTHR24006">
    <property type="entry name" value="UBIQUITIN CARBOXYL-TERMINAL HYDROLASE"/>
    <property type="match status" value="1"/>
</dbReference>
<dbReference type="InterPro" id="IPR001394">
    <property type="entry name" value="Peptidase_C19_UCH"/>
</dbReference>
<keyword evidence="6 10" id="KW-0378">Hydrolase</keyword>
<evidence type="ECO:0000256" key="1">
    <source>
        <dbReference type="ARBA" id="ARBA00000707"/>
    </source>
</evidence>
<dbReference type="PROSITE" id="PS50235">
    <property type="entry name" value="USP_3"/>
    <property type="match status" value="1"/>
</dbReference>
<dbReference type="AlphaFoldDB" id="A0AAD1SPG3"/>
<evidence type="ECO:0000313" key="10">
    <source>
        <dbReference type="EMBL" id="CAH2307140.1"/>
    </source>
</evidence>
<dbReference type="GO" id="GO:0042981">
    <property type="term" value="P:regulation of apoptotic process"/>
    <property type="evidence" value="ECO:0007669"/>
    <property type="project" value="TreeGrafter"/>
</dbReference>
<evidence type="ECO:0000256" key="2">
    <source>
        <dbReference type="ARBA" id="ARBA00012759"/>
    </source>
</evidence>
<name>A0AAD1SPG3_PELCU</name>
<comment type="catalytic activity">
    <reaction evidence="1">
        <text>Thiol-dependent hydrolysis of ester, thioester, amide, peptide and isopeptide bonds formed by the C-terminal Gly of ubiquitin (a 76-residue protein attached to proteins as an intracellular targeting signal).</text>
        <dbReference type="EC" id="3.4.19.12"/>
    </reaction>
</comment>
<keyword evidence="5" id="KW-0833">Ubl conjugation pathway</keyword>
<keyword evidence="3" id="KW-0597">Phosphoprotein</keyword>
<dbReference type="SUPFAM" id="SSF54001">
    <property type="entry name" value="Cysteine proteinases"/>
    <property type="match status" value="1"/>
</dbReference>
<feature type="region of interest" description="Disordered" evidence="8">
    <location>
        <begin position="503"/>
        <end position="544"/>
    </location>
</feature>
<feature type="compositionally biased region" description="Low complexity" evidence="8">
    <location>
        <begin position="358"/>
        <end position="370"/>
    </location>
</feature>
<dbReference type="InterPro" id="IPR028889">
    <property type="entry name" value="USP"/>
</dbReference>
<feature type="region of interest" description="Disordered" evidence="8">
    <location>
        <begin position="616"/>
        <end position="720"/>
    </location>
</feature>
<evidence type="ECO:0000259" key="9">
    <source>
        <dbReference type="PROSITE" id="PS50235"/>
    </source>
</evidence>
<dbReference type="InterPro" id="IPR050164">
    <property type="entry name" value="Peptidase_C19"/>
</dbReference>
<feature type="compositionally biased region" description="Basic and acidic residues" evidence="8">
    <location>
        <begin position="634"/>
        <end position="648"/>
    </location>
</feature>
<dbReference type="PROSITE" id="PS00972">
    <property type="entry name" value="USP_1"/>
    <property type="match status" value="1"/>
</dbReference>
<keyword evidence="11" id="KW-1185">Reference proteome</keyword>